<reference evidence="3" key="1">
    <citation type="submission" date="2017-01" db="EMBL/GenBank/DDBJ databases">
        <authorList>
            <person name="Varghese N."/>
            <person name="Submissions S."/>
        </authorList>
    </citation>
    <scope>NUCLEOTIDE SEQUENCE [LARGE SCALE GENOMIC DNA]</scope>
    <source>
        <strain evidence="3">LP100</strain>
    </source>
</reference>
<keyword evidence="2" id="KW-0808">Transferase</keyword>
<evidence type="ECO:0000313" key="2">
    <source>
        <dbReference type="EMBL" id="SIT84630.1"/>
    </source>
</evidence>
<dbReference type="PROSITE" id="PS51186">
    <property type="entry name" value="GNAT"/>
    <property type="match status" value="1"/>
</dbReference>
<dbReference type="InterPro" id="IPR000182">
    <property type="entry name" value="GNAT_dom"/>
</dbReference>
<protein>
    <submittedName>
        <fullName evidence="2">Predicted N-acetyltransferase YhbS</fullName>
    </submittedName>
</protein>
<proteinExistence type="predicted"/>
<gene>
    <name evidence="2" type="ORF">SAMN05444128_1427</name>
</gene>
<evidence type="ECO:0000313" key="3">
    <source>
        <dbReference type="Proteomes" id="UP000187181"/>
    </source>
</evidence>
<dbReference type="STRING" id="1317125.SAMN05444128_1427"/>
<organism evidence="2 3">
    <name type="scientific">Pontibacter indicus</name>
    <dbReference type="NCBI Taxonomy" id="1317125"/>
    <lineage>
        <taxon>Bacteria</taxon>
        <taxon>Pseudomonadati</taxon>
        <taxon>Bacteroidota</taxon>
        <taxon>Cytophagia</taxon>
        <taxon>Cytophagales</taxon>
        <taxon>Hymenobacteraceae</taxon>
        <taxon>Pontibacter</taxon>
    </lineage>
</organism>
<dbReference type="Proteomes" id="UP000187181">
    <property type="component" value="Unassembled WGS sequence"/>
</dbReference>
<dbReference type="Pfam" id="PF13673">
    <property type="entry name" value="Acetyltransf_10"/>
    <property type="match status" value="1"/>
</dbReference>
<keyword evidence="3" id="KW-1185">Reference proteome</keyword>
<dbReference type="Gene3D" id="3.40.630.30">
    <property type="match status" value="1"/>
</dbReference>
<sequence length="132" mass="14754">MNITYKTDITPDTQQIINLYDSSGINRPTSDQARIANMYANSNLVVTAWDGETLVGIARSLTDFCYACYLSDLAVRKEYQVAGIGRQLIALTKEIIGEQTMLLLLSAPAAMDYYPKVGFEKVENGFMIKRSR</sequence>
<dbReference type="InterPro" id="IPR053144">
    <property type="entry name" value="Acetyltransferase_Butenolide"/>
</dbReference>
<dbReference type="RefSeq" id="WP_076666961.1">
    <property type="nucleotide sequence ID" value="NZ_FTPP01000001.1"/>
</dbReference>
<dbReference type="CDD" id="cd04301">
    <property type="entry name" value="NAT_SF"/>
    <property type="match status" value="1"/>
</dbReference>
<dbReference type="AlphaFoldDB" id="A0A1R3X1U5"/>
<dbReference type="SUPFAM" id="SSF55729">
    <property type="entry name" value="Acyl-CoA N-acyltransferases (Nat)"/>
    <property type="match status" value="1"/>
</dbReference>
<dbReference type="PANTHER" id="PTHR43233">
    <property type="entry name" value="FAMILY N-ACETYLTRANSFERASE, PUTATIVE (AFU_ORTHOLOGUE AFUA_6G03350)-RELATED"/>
    <property type="match status" value="1"/>
</dbReference>
<feature type="domain" description="N-acetyltransferase" evidence="1">
    <location>
        <begin position="3"/>
        <end position="132"/>
    </location>
</feature>
<dbReference type="PANTHER" id="PTHR43233:SF1">
    <property type="entry name" value="FAMILY N-ACETYLTRANSFERASE, PUTATIVE (AFU_ORTHOLOGUE AFUA_6G03350)-RELATED"/>
    <property type="match status" value="1"/>
</dbReference>
<evidence type="ECO:0000259" key="1">
    <source>
        <dbReference type="PROSITE" id="PS51186"/>
    </source>
</evidence>
<dbReference type="EMBL" id="FTPP01000001">
    <property type="protein sequence ID" value="SIT84630.1"/>
    <property type="molecule type" value="Genomic_DNA"/>
</dbReference>
<dbReference type="GO" id="GO:0016747">
    <property type="term" value="F:acyltransferase activity, transferring groups other than amino-acyl groups"/>
    <property type="evidence" value="ECO:0007669"/>
    <property type="project" value="InterPro"/>
</dbReference>
<accession>A0A1R3X1U5</accession>
<dbReference type="InterPro" id="IPR016181">
    <property type="entry name" value="Acyl_CoA_acyltransferase"/>
</dbReference>
<name>A0A1R3X1U5_9BACT</name>
<dbReference type="OrthoDB" id="9775804at2"/>